<gene>
    <name evidence="2" type="ORF">Pfra01_001775400</name>
</gene>
<comment type="caution">
    <text evidence="2">The sequence shown here is derived from an EMBL/GenBank/DDBJ whole genome shotgun (WGS) entry which is preliminary data.</text>
</comment>
<accession>A0A9W7D1M4</accession>
<sequence length="319" mass="35067">MAGRLAWIDADCASNDQYSLWSSTLAPRELVYNSVEVMTKRSKKKAFKRHSDPPPSEGIEAPEKSTEGPNQADEVLVSRQSSSGSVVDLSFFRASAQLYGELHKRLCCSGGESFTEASVSQFGRQMLQALDDLGDAVEPRFNLRSTCPYVMLLSMLLPALRKYLAWASAARSVCQSTASEGPLYKSDVDTVLWAMLAQHDILTRFSLRTARILRNIEMNEGVDHDSTHSKNTPHQPKTTRPGSQASSASSSCSSKISTPRDPMSASNARNTDTTRSKPCSVPQIRHITMELANVDAECKVHLASLTESLVEHVELVRCL</sequence>
<name>A0A9W7D1M4_9STRA</name>
<feature type="compositionally biased region" description="Polar residues" evidence="1">
    <location>
        <begin position="229"/>
        <end position="242"/>
    </location>
</feature>
<proteinExistence type="predicted"/>
<dbReference type="AlphaFoldDB" id="A0A9W7D1M4"/>
<protein>
    <submittedName>
        <fullName evidence="2">Unnamed protein product</fullName>
    </submittedName>
</protein>
<feature type="compositionally biased region" description="Low complexity" evidence="1">
    <location>
        <begin position="243"/>
        <end position="257"/>
    </location>
</feature>
<evidence type="ECO:0000256" key="1">
    <source>
        <dbReference type="SAM" id="MobiDB-lite"/>
    </source>
</evidence>
<keyword evidence="3" id="KW-1185">Reference proteome</keyword>
<evidence type="ECO:0000313" key="2">
    <source>
        <dbReference type="EMBL" id="GMF47264.1"/>
    </source>
</evidence>
<feature type="compositionally biased region" description="Polar residues" evidence="1">
    <location>
        <begin position="264"/>
        <end position="277"/>
    </location>
</feature>
<organism evidence="2 3">
    <name type="scientific">Phytophthora fragariaefolia</name>
    <dbReference type="NCBI Taxonomy" id="1490495"/>
    <lineage>
        <taxon>Eukaryota</taxon>
        <taxon>Sar</taxon>
        <taxon>Stramenopiles</taxon>
        <taxon>Oomycota</taxon>
        <taxon>Peronosporomycetes</taxon>
        <taxon>Peronosporales</taxon>
        <taxon>Peronosporaceae</taxon>
        <taxon>Phytophthora</taxon>
    </lineage>
</organism>
<dbReference type="EMBL" id="BSXT01002139">
    <property type="protein sequence ID" value="GMF47264.1"/>
    <property type="molecule type" value="Genomic_DNA"/>
</dbReference>
<reference evidence="2" key="1">
    <citation type="submission" date="2023-04" db="EMBL/GenBank/DDBJ databases">
        <title>Phytophthora fragariaefolia NBRC 109709.</title>
        <authorList>
            <person name="Ichikawa N."/>
            <person name="Sato H."/>
            <person name="Tonouchi N."/>
        </authorList>
    </citation>
    <scope>NUCLEOTIDE SEQUENCE</scope>
    <source>
        <strain evidence="2">NBRC 109709</strain>
    </source>
</reference>
<feature type="region of interest" description="Disordered" evidence="1">
    <location>
        <begin position="43"/>
        <end position="72"/>
    </location>
</feature>
<feature type="region of interest" description="Disordered" evidence="1">
    <location>
        <begin position="222"/>
        <end position="281"/>
    </location>
</feature>
<evidence type="ECO:0000313" key="3">
    <source>
        <dbReference type="Proteomes" id="UP001165121"/>
    </source>
</evidence>
<dbReference type="Proteomes" id="UP001165121">
    <property type="component" value="Unassembled WGS sequence"/>
</dbReference>
<dbReference type="OrthoDB" id="107329at2759"/>